<dbReference type="RefSeq" id="WP_041977645.1">
    <property type="nucleotide sequence ID" value="NZ_CBXV010000008.1"/>
</dbReference>
<sequence length="71" mass="7480">MAAKKEPVEFKAKLTNDGGIVRGKIPAPLVSYLGGRAGDYLVFRADETGRVVVSLRRTHGAAKKVAKGGAK</sequence>
<proteinExistence type="predicted"/>
<dbReference type="STRING" id="454194.PYK22_02431"/>
<dbReference type="AlphaFoldDB" id="A0A0B6WZ63"/>
<evidence type="ECO:0000313" key="2">
    <source>
        <dbReference type="Proteomes" id="UP000031518"/>
    </source>
</evidence>
<reference evidence="1 2" key="2">
    <citation type="submission" date="2015-01" db="EMBL/GenBank/DDBJ databases">
        <title>Complete genome sequence of Pyrinomonas methylaliphatogenes type strain K22T.</title>
        <authorList>
            <person name="Lee K.C.Y."/>
            <person name="Power J.F."/>
            <person name="Dunfield P.F."/>
            <person name="Morgan X.C."/>
            <person name="Huttenhower C."/>
            <person name="Stott M.B."/>
        </authorList>
    </citation>
    <scope>NUCLEOTIDE SEQUENCE [LARGE SCALE GENOMIC DNA]</scope>
    <source>
        <strain evidence="1 2">K22</strain>
    </source>
</reference>
<gene>
    <name evidence="1" type="ORF">PYK22_02431</name>
</gene>
<organism evidence="1 2">
    <name type="scientific">Pyrinomonas methylaliphatogenes</name>
    <dbReference type="NCBI Taxonomy" id="454194"/>
    <lineage>
        <taxon>Bacteria</taxon>
        <taxon>Pseudomonadati</taxon>
        <taxon>Acidobacteriota</taxon>
        <taxon>Blastocatellia</taxon>
        <taxon>Blastocatellales</taxon>
        <taxon>Pyrinomonadaceae</taxon>
        <taxon>Pyrinomonas</taxon>
    </lineage>
</organism>
<dbReference type="Proteomes" id="UP000031518">
    <property type="component" value="Unassembled WGS sequence"/>
</dbReference>
<protein>
    <submittedName>
        <fullName evidence="1">Uncharacterized protein</fullName>
    </submittedName>
</protein>
<reference evidence="1 2" key="1">
    <citation type="submission" date="2013-12" db="EMBL/GenBank/DDBJ databases">
        <authorList>
            <person name="Stott M."/>
        </authorList>
    </citation>
    <scope>NUCLEOTIDE SEQUENCE [LARGE SCALE GENOMIC DNA]</scope>
    <source>
        <strain evidence="1 2">K22</strain>
    </source>
</reference>
<evidence type="ECO:0000313" key="1">
    <source>
        <dbReference type="EMBL" id="CDM66401.1"/>
    </source>
</evidence>
<dbReference type="EMBL" id="CBXV010000008">
    <property type="protein sequence ID" value="CDM66401.1"/>
    <property type="molecule type" value="Genomic_DNA"/>
</dbReference>
<name>A0A0B6WZ63_9BACT</name>
<keyword evidence="2" id="KW-1185">Reference proteome</keyword>
<accession>A0A0B6WZ63</accession>